<dbReference type="OrthoDB" id="9767366at2"/>
<dbReference type="Gene3D" id="3.10.310.70">
    <property type="match status" value="1"/>
</dbReference>
<evidence type="ECO:0000259" key="1">
    <source>
        <dbReference type="Pfam" id="PF07969"/>
    </source>
</evidence>
<dbReference type="InterPro" id="IPR033932">
    <property type="entry name" value="YtcJ-like"/>
</dbReference>
<dbReference type="Gene3D" id="3.20.20.140">
    <property type="entry name" value="Metal-dependent hydrolases"/>
    <property type="match status" value="1"/>
</dbReference>
<dbReference type="InterPro" id="IPR011059">
    <property type="entry name" value="Metal-dep_hydrolase_composite"/>
</dbReference>
<dbReference type="PANTHER" id="PTHR22642">
    <property type="entry name" value="IMIDAZOLONEPROPIONASE"/>
    <property type="match status" value="1"/>
</dbReference>
<dbReference type="SUPFAM" id="SSF51556">
    <property type="entry name" value="Metallo-dependent hydrolases"/>
    <property type="match status" value="1"/>
</dbReference>
<feature type="domain" description="Amidohydrolase 3" evidence="1">
    <location>
        <begin position="44"/>
        <end position="536"/>
    </location>
</feature>
<dbReference type="Proteomes" id="UP000284841">
    <property type="component" value="Unassembled WGS sequence"/>
</dbReference>
<evidence type="ECO:0000313" key="3">
    <source>
        <dbReference type="Proteomes" id="UP000284841"/>
    </source>
</evidence>
<name>A0A415E5B0_9FIRM</name>
<protein>
    <submittedName>
        <fullName evidence="2">Amidohydrolase</fullName>
    </submittedName>
</protein>
<organism evidence="2 3">
    <name type="scientific">Emergencia timonensis</name>
    <dbReference type="NCBI Taxonomy" id="1776384"/>
    <lineage>
        <taxon>Bacteria</taxon>
        <taxon>Bacillati</taxon>
        <taxon>Bacillota</taxon>
        <taxon>Clostridia</taxon>
        <taxon>Peptostreptococcales</taxon>
        <taxon>Anaerovoracaceae</taxon>
        <taxon>Emergencia</taxon>
    </lineage>
</organism>
<dbReference type="STRING" id="1776384.GCA_900086585_03575"/>
<dbReference type="InterPro" id="IPR013108">
    <property type="entry name" value="Amidohydro_3"/>
</dbReference>
<dbReference type="CDD" id="cd01300">
    <property type="entry name" value="YtcJ_like"/>
    <property type="match status" value="1"/>
</dbReference>
<dbReference type="EMBL" id="QRMS01000002">
    <property type="protein sequence ID" value="RHJ88730.1"/>
    <property type="molecule type" value="Genomic_DNA"/>
</dbReference>
<evidence type="ECO:0000313" key="2">
    <source>
        <dbReference type="EMBL" id="RHJ88730.1"/>
    </source>
</evidence>
<gene>
    <name evidence="2" type="ORF">DW099_06260</name>
</gene>
<dbReference type="GO" id="GO:0016810">
    <property type="term" value="F:hydrolase activity, acting on carbon-nitrogen (but not peptide) bonds"/>
    <property type="evidence" value="ECO:0007669"/>
    <property type="project" value="InterPro"/>
</dbReference>
<dbReference type="PANTHER" id="PTHR22642:SF2">
    <property type="entry name" value="PROTEIN LONG AFTER FAR-RED 3"/>
    <property type="match status" value="1"/>
</dbReference>
<dbReference type="Gene3D" id="2.30.40.10">
    <property type="entry name" value="Urease, subunit C, domain 1"/>
    <property type="match status" value="1"/>
</dbReference>
<reference evidence="2 3" key="1">
    <citation type="submission" date="2018-08" db="EMBL/GenBank/DDBJ databases">
        <title>A genome reference for cultivated species of the human gut microbiota.</title>
        <authorList>
            <person name="Zou Y."/>
            <person name="Xue W."/>
            <person name="Luo G."/>
        </authorList>
    </citation>
    <scope>NUCLEOTIDE SEQUENCE [LARGE SCALE GENOMIC DNA]</scope>
    <source>
        <strain evidence="2 3">AM07-24</strain>
    </source>
</reference>
<comment type="caution">
    <text evidence="2">The sequence shown here is derived from an EMBL/GenBank/DDBJ whole genome shotgun (WGS) entry which is preliminary data.</text>
</comment>
<proteinExistence type="predicted"/>
<keyword evidence="2" id="KW-0378">Hydrolase</keyword>
<dbReference type="SUPFAM" id="SSF51338">
    <property type="entry name" value="Composite domain of metallo-dependent hydrolases"/>
    <property type="match status" value="1"/>
</dbReference>
<dbReference type="Pfam" id="PF07969">
    <property type="entry name" value="Amidohydro_3"/>
    <property type="match status" value="1"/>
</dbReference>
<sequence>MTFLNGNIYTMEREGSRVEALGIKDGLIVFTGSNKEAALYESEQVIDLQGKTVIPGMADSHLHMYAYCQNQTAVDLAGAKSIEEMVKLMSSKAAVVEKGKWIKGVNFDQTKWKENRFPTRRDLDRISTEHPIVIRRCCLHALVANTKALELAGVGPGYDGGAGGIVEFEEDGTPSGILREQSTKVFDEIIPDPLEDPEERERIMTEVLADMSEKGITTIHTYAAKIWRYNEDIEAYRALDREGRLPVRITVCIDELFEPEILTEAQKANPYRLVQFGAYKIFSDGSLGSRSAALRKPYADDPGNVGFVVCNQDTLIDKVITGYEKGLQPAIHAIGDRALDMTLTAIEKTLENARKNGMTDGEMAERLPFRIIHVQMVDEKLVERMKQLPLVLDIQPIFLCTDLHWIGERIGTEREKGTYAWKTLQDAGMIITGGSDCPVETYDPIKGIYAAVTRKDFDGYPSDGYYPDEKLSVYEAVCAYTKNVHYATGQQEVLGTLARGKFADLAVLDRDLFKIAEDDLKDIVVEKTFIAGRQVFTRS</sequence>
<keyword evidence="3" id="KW-1185">Reference proteome</keyword>
<accession>A0A415E5B0</accession>
<dbReference type="AlphaFoldDB" id="A0A415E5B0"/>
<dbReference type="InterPro" id="IPR032466">
    <property type="entry name" value="Metal_Hydrolase"/>
</dbReference>